<comment type="similarity">
    <text evidence="1">Belongs to the UPF0236 family.</text>
</comment>
<dbReference type="Pfam" id="PF06782">
    <property type="entry name" value="UPF0236"/>
    <property type="match status" value="1"/>
</dbReference>
<accession>A0A1N7L317</accession>
<dbReference type="InterPro" id="IPR009620">
    <property type="entry name" value="UPF0236"/>
</dbReference>
<reference evidence="3" key="1">
    <citation type="submission" date="2017-01" db="EMBL/GenBank/DDBJ databases">
        <authorList>
            <person name="Varghese N."/>
            <person name="Submissions S."/>
        </authorList>
    </citation>
    <scope>NUCLEOTIDE SEQUENCE [LARGE SCALE GENOMIC DNA]</scope>
    <source>
        <strain evidence="3">DSM 16176</strain>
    </source>
</reference>
<keyword evidence="3" id="KW-1185">Reference proteome</keyword>
<dbReference type="OrthoDB" id="2371514at2"/>
<dbReference type="STRING" id="252246.SAMN05421799_102377"/>
<organism evidence="2 3">
    <name type="scientific">Alicyclobacillus vulcanalis</name>
    <dbReference type="NCBI Taxonomy" id="252246"/>
    <lineage>
        <taxon>Bacteria</taxon>
        <taxon>Bacillati</taxon>
        <taxon>Bacillota</taxon>
        <taxon>Bacilli</taxon>
        <taxon>Bacillales</taxon>
        <taxon>Alicyclobacillaceae</taxon>
        <taxon>Alicyclobacillus</taxon>
    </lineage>
</organism>
<evidence type="ECO:0000256" key="1">
    <source>
        <dbReference type="ARBA" id="ARBA00006539"/>
    </source>
</evidence>
<gene>
    <name evidence="2" type="ORF">SAMN05421799_102377</name>
</gene>
<dbReference type="EMBL" id="FTOO01000002">
    <property type="protein sequence ID" value="SIS68187.1"/>
    <property type="molecule type" value="Genomic_DNA"/>
</dbReference>
<dbReference type="Proteomes" id="UP000186156">
    <property type="component" value="Unassembled WGS sequence"/>
</dbReference>
<sequence>MVTTAGEIAIWRRCYRDKQTGERWLLLDDALGLEPHRRLSPQLRSHAIAWATETSYRRAASLLHACVPEVSAMAIWEEPHLAKRETAQEAVVTDAEMTRKVEAAAS</sequence>
<dbReference type="AlphaFoldDB" id="A0A1N7L317"/>
<name>A0A1N7L317_9BACL</name>
<evidence type="ECO:0000313" key="3">
    <source>
        <dbReference type="Proteomes" id="UP000186156"/>
    </source>
</evidence>
<proteinExistence type="inferred from homology"/>
<evidence type="ECO:0000313" key="2">
    <source>
        <dbReference type="EMBL" id="SIS68187.1"/>
    </source>
</evidence>
<protein>
    <submittedName>
        <fullName evidence="2">Uncharacterized protein family (UPF0236)</fullName>
    </submittedName>
</protein>